<reference evidence="2" key="1">
    <citation type="submission" date="2023-11" db="EMBL/GenBank/DDBJ databases">
        <authorList>
            <person name="De Vega J J."/>
            <person name="De Vega J J."/>
        </authorList>
    </citation>
    <scope>NUCLEOTIDE SEQUENCE</scope>
</reference>
<keyword evidence="3" id="KW-1185">Reference proteome</keyword>
<name>A0AAD2HD63_9AGAR</name>
<feature type="region of interest" description="Disordered" evidence="1">
    <location>
        <begin position="201"/>
        <end position="247"/>
    </location>
</feature>
<gene>
    <name evidence="2" type="ORF">MYCIT1_LOCUS18356</name>
</gene>
<evidence type="ECO:0000313" key="2">
    <source>
        <dbReference type="EMBL" id="CAK5272600.1"/>
    </source>
</evidence>
<sequence>MIYERYQMSVKYDALSDSDTNSLYSDIGEPHDEVWYDVTTIKALLMQRVAAFNRARAVGSDEDPQEPPSHSDDDDDDTEQASSWSDHTHDDPRDFLGGEPSEDRVGVWTKSLRTSRIAWSSEIRIASRNPNTARSRDPPLESDDLQSASDDPATGLIDDADNFFDDALSMVIDVDDPVMEETHDDSLRPGLERARSMVVTGPRKAADDMHSDEVTRKDMKGPGKLRRAFTRMSRRLSRGPTKLGIDL</sequence>
<evidence type="ECO:0000256" key="1">
    <source>
        <dbReference type="SAM" id="MobiDB-lite"/>
    </source>
</evidence>
<dbReference type="AlphaFoldDB" id="A0AAD2HD63"/>
<feature type="compositionally biased region" description="Basic and acidic residues" evidence="1">
    <location>
        <begin position="204"/>
        <end position="221"/>
    </location>
</feature>
<evidence type="ECO:0000313" key="3">
    <source>
        <dbReference type="Proteomes" id="UP001295794"/>
    </source>
</evidence>
<protein>
    <submittedName>
        <fullName evidence="2">Uncharacterized protein</fullName>
    </submittedName>
</protein>
<dbReference type="Proteomes" id="UP001295794">
    <property type="component" value="Unassembled WGS sequence"/>
</dbReference>
<dbReference type="EMBL" id="CAVNYO010000183">
    <property type="protein sequence ID" value="CAK5272600.1"/>
    <property type="molecule type" value="Genomic_DNA"/>
</dbReference>
<comment type="caution">
    <text evidence="2">The sequence shown here is derived from an EMBL/GenBank/DDBJ whole genome shotgun (WGS) entry which is preliminary data.</text>
</comment>
<feature type="region of interest" description="Disordered" evidence="1">
    <location>
        <begin position="128"/>
        <end position="156"/>
    </location>
</feature>
<feature type="compositionally biased region" description="Basic and acidic residues" evidence="1">
    <location>
        <begin position="86"/>
        <end position="105"/>
    </location>
</feature>
<feature type="compositionally biased region" description="Basic residues" evidence="1">
    <location>
        <begin position="223"/>
        <end position="237"/>
    </location>
</feature>
<proteinExistence type="predicted"/>
<accession>A0AAD2HD63</accession>
<organism evidence="2 3">
    <name type="scientific">Mycena citricolor</name>
    <dbReference type="NCBI Taxonomy" id="2018698"/>
    <lineage>
        <taxon>Eukaryota</taxon>
        <taxon>Fungi</taxon>
        <taxon>Dikarya</taxon>
        <taxon>Basidiomycota</taxon>
        <taxon>Agaricomycotina</taxon>
        <taxon>Agaricomycetes</taxon>
        <taxon>Agaricomycetidae</taxon>
        <taxon>Agaricales</taxon>
        <taxon>Marasmiineae</taxon>
        <taxon>Mycenaceae</taxon>
        <taxon>Mycena</taxon>
    </lineage>
</organism>
<feature type="region of interest" description="Disordered" evidence="1">
    <location>
        <begin position="56"/>
        <end position="107"/>
    </location>
</feature>